<evidence type="ECO:0000313" key="2">
    <source>
        <dbReference type="Proteomes" id="UP000001870"/>
    </source>
</evidence>
<protein>
    <submittedName>
        <fullName evidence="1">Uncharacterized protein</fullName>
    </submittedName>
</protein>
<proteinExistence type="predicted"/>
<dbReference type="EMBL" id="CP001103">
    <property type="protein sequence ID" value="AEA99041.1"/>
    <property type="molecule type" value="Genomic_DNA"/>
</dbReference>
<dbReference type="RefSeq" id="WP_012519333.1">
    <property type="nucleotide sequence ID" value="NC_011138.3"/>
</dbReference>
<dbReference type="HOGENOM" id="CLU_306676_0_0_6"/>
<name>F2GC85_ALTMD</name>
<dbReference type="Proteomes" id="UP000001870">
    <property type="component" value="Chromosome"/>
</dbReference>
<accession>F2GC85</accession>
<organism evidence="1 2">
    <name type="scientific">Alteromonas mediterranea (strain DSM 17117 / CIP 110805 / LMG 28347 / Deep ecotype)</name>
    <dbReference type="NCBI Taxonomy" id="1774373"/>
    <lineage>
        <taxon>Bacteria</taxon>
        <taxon>Pseudomonadati</taxon>
        <taxon>Pseudomonadota</taxon>
        <taxon>Gammaproteobacteria</taxon>
        <taxon>Alteromonadales</taxon>
        <taxon>Alteromonadaceae</taxon>
        <taxon>Alteromonas/Salinimonas group</taxon>
        <taxon>Alteromonas</taxon>
    </lineage>
</organism>
<dbReference type="KEGG" id="amc:MADE_1014535"/>
<gene>
    <name evidence="1" type="ordered locus">MADE_1014535</name>
</gene>
<reference evidence="1 2" key="1">
    <citation type="journal article" date="2008" name="ISME J.">
        <title>Comparative genomics of two ecotypes of the marine planktonic copiotroph Alteromonas macleodii suggests alternative lifestyles associated with different kinds of particulate organic matter.</title>
        <authorList>
            <person name="Ivars-Martinez E."/>
            <person name="Martin-Cuadrado A.B."/>
            <person name="D'Auria G."/>
            <person name="Mira A."/>
            <person name="Ferriera S."/>
            <person name="Johnson J."/>
            <person name="Friedman R."/>
            <person name="Rodriguez-Valera F."/>
        </authorList>
    </citation>
    <scope>NUCLEOTIDE SEQUENCE [LARGE SCALE GENOMIC DNA]</scope>
    <source>
        <strain evidence="2">DSM 17117 / CIP 110805 / LMG 28347 / Deep ecotype</strain>
    </source>
</reference>
<reference evidence="1 2" key="2">
    <citation type="journal article" date="2015" name="Antonie Van Leeuwenhoek">
        <title>Ecophysiological diversity of a novel member of the genus Alteromonas, and description of Alteromonas mediterranea sp. nov.</title>
        <authorList>
            <person name="Ivanova E.P."/>
            <person name="Lopez-Perez M."/>
            <person name="Zabalos M."/>
            <person name="Nguyen S.H."/>
            <person name="Webb H.K."/>
            <person name="Ryan J."/>
            <person name="Lagutin K."/>
            <person name="Vyssotski M."/>
            <person name="Crawford R.J."/>
            <person name="Rodriguez-Valera F."/>
        </authorList>
    </citation>
    <scope>NUCLEOTIDE SEQUENCE [LARGE SCALE GENOMIC DNA]</scope>
    <source>
        <strain evidence="2">DSM 17117 / CIP 110805 / LMG 28347 / Deep ecotype</strain>
    </source>
</reference>
<dbReference type="AlphaFoldDB" id="F2GC85"/>
<sequence length="963" mass="106816">MDRLFDVNLLAYDGWTDGEEWSDSNPVQDINEVYHRIYNDSEGENPNYRIERGDNFYIGAHPSEVRDWVPRTAPWNFDIDEATEGAWFSFYFGLQVGESEIDTSLDNHSPWIINAPAEFILLSADYHRFYSVKLKDSQNFLTLTKDNRGTEIHGAILSNAGLIDTRGYRMFDWVLRSLTFIKTLLKALDIPIGSSNVSMQGFDITGSGDIGIAVRAGHSEIEIVGGKIINENNLFAENPTPFIGVHLEQGSKAVVRYVETQGFSDEGFRFECPVDVKGLTSSYDCKGIHFSETSTARDCMVSWTRRIQGDGFAYEFKKDGELNNCGCNLDETSGLGVVVGYEGSTITINGGDYKALAPLPFVYARGNCTFILNNVTVNGNLYNETVVLSEGESWRGVKATVTDDVLPVYANKTLSLPYMHIPQMDNAVSVQGTENAFSSQIDLPSGARIVPTGDGSLRYMPLDNWLHLDPGEEAIDYFRYSTENFIYMHRFKILPSPEVGAKVVQPEGFTGSGWTKSGGNYYANSTSNPLSASYTFEEGEVYQISLKLVDIESGSVTPKIGSAVGQYSHNLEGTEVWLIRAPANATQVQITASGYKGNVQNIYVRKLLRTETPAVPELSVTVNGNDVNLMFDVLPVTRLKDLYTADIYLSGVLEQNERDGHRSNNPTAHYLAENVTVRNRRNGINLRGAESLEVYKMDFIGGYEGEQETWQTAVTGDLYGPFVKEQQLHFCDVDLLLDSNFGNYNSRFGNSDCFVVNGAYSGEEAFKYSVNIYGCDLKNSSDAVTDLKKRSEVNHSRYEGACKMLRTHSKGSATVANTEFVRTSGVREVFSPSHSSPYIEIWNCAVDGVRCVSTDQLQNQPKEFGTYSTYSPVRIRPKLVHVLKTYPTMKDLCRAAMTDMEFEVSNNGGSSWSPLSVPNVGLPGVVGCFKRALSFTSGTYQIRCRCLNGALIGAWSNTISITV</sequence>
<evidence type="ECO:0000313" key="1">
    <source>
        <dbReference type="EMBL" id="AEA99041.1"/>
    </source>
</evidence>
<keyword evidence="2" id="KW-1185">Reference proteome</keyword>